<dbReference type="InterPro" id="IPR016181">
    <property type="entry name" value="Acyl_CoA_acyltransferase"/>
</dbReference>
<dbReference type="PATRIC" id="fig|28092.6.peg.6104"/>
<organism evidence="7 8">
    <name type="scientific">Robbsia andropogonis</name>
    <dbReference type="NCBI Taxonomy" id="28092"/>
    <lineage>
        <taxon>Bacteria</taxon>
        <taxon>Pseudomonadati</taxon>
        <taxon>Pseudomonadota</taxon>
        <taxon>Betaproteobacteria</taxon>
        <taxon>Burkholderiales</taxon>
        <taxon>Burkholderiaceae</taxon>
        <taxon>Robbsia</taxon>
    </lineage>
</organism>
<keyword evidence="1" id="KW-0678">Repressor</keyword>
<comment type="caution">
    <text evidence="7">The sequence shown here is derived from an EMBL/GenBank/DDBJ whole genome shotgun (WGS) entry which is preliminary data.</text>
</comment>
<evidence type="ECO:0000256" key="2">
    <source>
        <dbReference type="ARBA" id="ARBA00022649"/>
    </source>
</evidence>
<accession>A0A0F5JTK7</accession>
<evidence type="ECO:0000256" key="5">
    <source>
        <dbReference type="ARBA" id="ARBA00049880"/>
    </source>
</evidence>
<dbReference type="GO" id="GO:0016747">
    <property type="term" value="F:acyltransferase activity, transferring groups other than amino-acyl groups"/>
    <property type="evidence" value="ECO:0007669"/>
    <property type="project" value="InterPro"/>
</dbReference>
<protein>
    <submittedName>
        <fullName evidence="7">GNAT family acetyltransferase</fullName>
    </submittedName>
</protein>
<evidence type="ECO:0000256" key="3">
    <source>
        <dbReference type="ARBA" id="ARBA00022679"/>
    </source>
</evidence>
<evidence type="ECO:0000259" key="6">
    <source>
        <dbReference type="Pfam" id="PF13508"/>
    </source>
</evidence>
<keyword evidence="4" id="KW-0012">Acyltransferase</keyword>
<comment type="catalytic activity">
    <reaction evidence="5">
        <text>glycyl-tRNA(Gly) + acetyl-CoA = N-acetylglycyl-tRNA(Gly) + CoA + H(+)</text>
        <dbReference type="Rhea" id="RHEA:81867"/>
        <dbReference type="Rhea" id="RHEA-COMP:9683"/>
        <dbReference type="Rhea" id="RHEA-COMP:19766"/>
        <dbReference type="ChEBI" id="CHEBI:15378"/>
        <dbReference type="ChEBI" id="CHEBI:57287"/>
        <dbReference type="ChEBI" id="CHEBI:57288"/>
        <dbReference type="ChEBI" id="CHEBI:78522"/>
        <dbReference type="ChEBI" id="CHEBI:232036"/>
    </reaction>
</comment>
<feature type="domain" description="N-acetyltransferase" evidence="6">
    <location>
        <begin position="50"/>
        <end position="148"/>
    </location>
</feature>
<dbReference type="OrthoDB" id="9799147at2"/>
<dbReference type="PANTHER" id="PTHR36449:SF1">
    <property type="entry name" value="ACETYLTRANSFERASE"/>
    <property type="match status" value="1"/>
</dbReference>
<evidence type="ECO:0000313" key="8">
    <source>
        <dbReference type="Proteomes" id="UP000033618"/>
    </source>
</evidence>
<sequence length="179" mass="19778">MTEGERSNRIRLSAPKHISASDDVSGFDCGNDALNLWLKRRALTNESRFSRTYVVLEGDRVVAFFCIATGAVQRADAPSKLRRNAPDAIPVTIIGRLAVDRQYAGKGLGKDLLSDALRRIAHLSKEIGFAAVMVHAKDSAARDFYLRCTEAFIEFPADSRTLYLPMETVIAAYGDIEQL</sequence>
<dbReference type="AlphaFoldDB" id="A0A0F5JTK7"/>
<dbReference type="Pfam" id="PF13508">
    <property type="entry name" value="Acetyltransf_7"/>
    <property type="match status" value="1"/>
</dbReference>
<proteinExistence type="predicted"/>
<dbReference type="InterPro" id="IPR000182">
    <property type="entry name" value="GNAT_dom"/>
</dbReference>
<dbReference type="Gene3D" id="3.40.630.30">
    <property type="match status" value="1"/>
</dbReference>
<evidence type="ECO:0000256" key="1">
    <source>
        <dbReference type="ARBA" id="ARBA00022491"/>
    </source>
</evidence>
<keyword evidence="2" id="KW-1277">Toxin-antitoxin system</keyword>
<dbReference type="STRING" id="28092.WM40_25890"/>
<dbReference type="Proteomes" id="UP000033618">
    <property type="component" value="Unassembled WGS sequence"/>
</dbReference>
<dbReference type="EMBL" id="LAQU01000095">
    <property type="protein sequence ID" value="KKB60989.1"/>
    <property type="molecule type" value="Genomic_DNA"/>
</dbReference>
<dbReference type="CDD" id="cd04301">
    <property type="entry name" value="NAT_SF"/>
    <property type="match status" value="1"/>
</dbReference>
<evidence type="ECO:0000256" key="4">
    <source>
        <dbReference type="ARBA" id="ARBA00023315"/>
    </source>
</evidence>
<dbReference type="RefSeq" id="WP_046154465.1">
    <property type="nucleotide sequence ID" value="NZ_CADFGU010000013.1"/>
</dbReference>
<keyword evidence="3 7" id="KW-0808">Transferase</keyword>
<reference evidence="7 8" key="1">
    <citation type="submission" date="2015-03" db="EMBL/GenBank/DDBJ databases">
        <title>Draft Genome Sequence of Burkholderia andropogonis type strain ICMP2807, isolated from Sorghum bicolor.</title>
        <authorList>
            <person name="Lopes-Santos L."/>
            <person name="Castro D.B."/>
            <person name="Ottoboni L.M."/>
            <person name="Park D."/>
            <person name="Weirc B.S."/>
            <person name="Destefano S.A."/>
        </authorList>
    </citation>
    <scope>NUCLEOTIDE SEQUENCE [LARGE SCALE GENOMIC DNA]</scope>
    <source>
        <strain evidence="7 8">ICMP2807</strain>
    </source>
</reference>
<gene>
    <name evidence="7" type="ORF">WM40_25890</name>
</gene>
<keyword evidence="8" id="KW-1185">Reference proteome</keyword>
<dbReference type="PANTHER" id="PTHR36449">
    <property type="entry name" value="ACETYLTRANSFERASE-RELATED"/>
    <property type="match status" value="1"/>
</dbReference>
<dbReference type="SUPFAM" id="SSF55729">
    <property type="entry name" value="Acyl-CoA N-acyltransferases (Nat)"/>
    <property type="match status" value="1"/>
</dbReference>
<name>A0A0F5JTK7_9BURK</name>
<evidence type="ECO:0000313" key="7">
    <source>
        <dbReference type="EMBL" id="KKB60989.1"/>
    </source>
</evidence>